<feature type="region of interest" description="Disordered" evidence="1">
    <location>
        <begin position="1"/>
        <end position="61"/>
    </location>
</feature>
<dbReference type="AlphaFoldDB" id="A0AAV2LEJ0"/>
<evidence type="ECO:0000256" key="1">
    <source>
        <dbReference type="SAM" id="MobiDB-lite"/>
    </source>
</evidence>
<name>A0AAV2LEJ0_KNICA</name>
<reference evidence="2 3" key="1">
    <citation type="submission" date="2024-04" db="EMBL/GenBank/DDBJ databases">
        <authorList>
            <person name="Waldvogel A.-M."/>
            <person name="Schoenle A."/>
        </authorList>
    </citation>
    <scope>NUCLEOTIDE SEQUENCE [LARGE SCALE GENOMIC DNA]</scope>
</reference>
<organism evidence="2 3">
    <name type="scientific">Knipowitschia caucasica</name>
    <name type="common">Caucasian dwarf goby</name>
    <name type="synonym">Pomatoschistus caucasicus</name>
    <dbReference type="NCBI Taxonomy" id="637954"/>
    <lineage>
        <taxon>Eukaryota</taxon>
        <taxon>Metazoa</taxon>
        <taxon>Chordata</taxon>
        <taxon>Craniata</taxon>
        <taxon>Vertebrata</taxon>
        <taxon>Euteleostomi</taxon>
        <taxon>Actinopterygii</taxon>
        <taxon>Neopterygii</taxon>
        <taxon>Teleostei</taxon>
        <taxon>Neoteleostei</taxon>
        <taxon>Acanthomorphata</taxon>
        <taxon>Gobiaria</taxon>
        <taxon>Gobiiformes</taxon>
        <taxon>Gobioidei</taxon>
        <taxon>Gobiidae</taxon>
        <taxon>Gobiinae</taxon>
        <taxon>Knipowitschia</taxon>
    </lineage>
</organism>
<dbReference type="EMBL" id="OZ035844">
    <property type="protein sequence ID" value="CAL1598612.1"/>
    <property type="molecule type" value="Genomic_DNA"/>
</dbReference>
<feature type="region of interest" description="Disordered" evidence="1">
    <location>
        <begin position="107"/>
        <end position="154"/>
    </location>
</feature>
<accession>A0AAV2LEJ0</accession>
<evidence type="ECO:0000313" key="3">
    <source>
        <dbReference type="Proteomes" id="UP001497482"/>
    </source>
</evidence>
<evidence type="ECO:0000313" key="2">
    <source>
        <dbReference type="EMBL" id="CAL1598612.1"/>
    </source>
</evidence>
<proteinExistence type="predicted"/>
<sequence length="252" mass="27806">MGRRPREQLQRQAPAHESACLRGRQPLDHEESQLFTHSKTKSPGGAAPWFQSKSVSQEPVVGVHESPLSQAVSERWDFVTVSQVAPQRGNLAKKLRPQHKSLLRAQNKQALRRRAEFGREPKGRVGPRSGWSRSGGEGPRRALTGRGRQAYPQRRDVALAPAKRLSRQNKGCPPFPIPSLHMEEASAAAEISRTIWAIDRPPPWSQRLGLFGTPPHWLGADNRHGGGDANTQPLALARLLLTAKSAKLQTGI</sequence>
<dbReference type="Proteomes" id="UP001497482">
    <property type="component" value="Chromosome 22"/>
</dbReference>
<feature type="compositionally biased region" description="Basic and acidic residues" evidence="1">
    <location>
        <begin position="113"/>
        <end position="123"/>
    </location>
</feature>
<gene>
    <name evidence="2" type="ORF">KC01_LOCUS26979</name>
</gene>
<protein>
    <submittedName>
        <fullName evidence="2">Uncharacterized protein</fullName>
    </submittedName>
</protein>
<keyword evidence="3" id="KW-1185">Reference proteome</keyword>